<feature type="domain" description="RNA-binding S4" evidence="2">
    <location>
        <begin position="185"/>
        <end position="245"/>
    </location>
</feature>
<dbReference type="PROSITE" id="PS50889">
    <property type="entry name" value="S4"/>
    <property type="match status" value="1"/>
</dbReference>
<evidence type="ECO:0000313" key="3">
    <source>
        <dbReference type="EMBL" id="MBU5440366.1"/>
    </source>
</evidence>
<dbReference type="Pfam" id="PF17774">
    <property type="entry name" value="YlmH_RBD"/>
    <property type="match status" value="1"/>
</dbReference>
<dbReference type="Proteomes" id="UP000749471">
    <property type="component" value="Unassembled WGS sequence"/>
</dbReference>
<dbReference type="Pfam" id="PF01479">
    <property type="entry name" value="S4"/>
    <property type="match status" value="1"/>
</dbReference>
<dbReference type="PANTHER" id="PTHR13633:SF3">
    <property type="entry name" value="MITOCHONDRIAL TRANSCRIPTION RESCUE FACTOR 1"/>
    <property type="match status" value="1"/>
</dbReference>
<keyword evidence="1" id="KW-0694">RNA-binding</keyword>
<protein>
    <submittedName>
        <fullName evidence="3">RNA-binding protein</fullName>
    </submittedName>
</protein>
<reference evidence="3 4" key="1">
    <citation type="submission" date="2021-06" db="EMBL/GenBank/DDBJ databases">
        <authorList>
            <person name="Sun Q."/>
            <person name="Li D."/>
        </authorList>
    </citation>
    <scope>NUCLEOTIDE SEQUENCE [LARGE SCALE GENOMIC DNA]</scope>
    <source>
        <strain evidence="3 4">MSJ-40</strain>
    </source>
</reference>
<dbReference type="InterPro" id="IPR002942">
    <property type="entry name" value="S4_RNA-bd"/>
</dbReference>
<dbReference type="SMART" id="SM00363">
    <property type="entry name" value="S4"/>
    <property type="match status" value="1"/>
</dbReference>
<sequence>MRLDRDKYISHIQDRDKIMEMRKVIDKVEIVCNNYSIETTDFLDPYERKLAKSILNSFDEISYYETGGLKEGERQVIVIYPYYYDKENIDDYIVGLKIEGNLERLSHKDFLGAILHLGIKRSKIGDILIHGNYVEVIVKKEISDFLLLNLDRVSNEKVKICIVSLDQISPSKIDYKEIKLTLSSFRLDVLISSTYNLSRQESQNIIKSGKVKVNWEPIDKSSKDLEEGDIVSVKGYGRCILYSIEGFSKKGRIKSTVRILI</sequence>
<gene>
    <name evidence="3" type="ORF">KQI42_20430</name>
</gene>
<keyword evidence="4" id="KW-1185">Reference proteome</keyword>
<dbReference type="RefSeq" id="WP_216522620.1">
    <property type="nucleotide sequence ID" value="NZ_JAHLPM010000035.1"/>
</dbReference>
<dbReference type="EMBL" id="JAHLPM010000035">
    <property type="protein sequence ID" value="MBU5440366.1"/>
    <property type="molecule type" value="Genomic_DNA"/>
</dbReference>
<evidence type="ECO:0000256" key="1">
    <source>
        <dbReference type="PROSITE-ProRule" id="PRU00182"/>
    </source>
</evidence>
<comment type="caution">
    <text evidence="3">The sequence shown here is derived from an EMBL/GenBank/DDBJ whole genome shotgun (WGS) entry which is preliminary data.</text>
</comment>
<proteinExistence type="predicted"/>
<evidence type="ECO:0000313" key="4">
    <source>
        <dbReference type="Proteomes" id="UP000749471"/>
    </source>
</evidence>
<evidence type="ECO:0000259" key="2">
    <source>
        <dbReference type="SMART" id="SM00363"/>
    </source>
</evidence>
<dbReference type="CDD" id="cd00165">
    <property type="entry name" value="S4"/>
    <property type="match status" value="1"/>
</dbReference>
<accession>A0ABS6EBX3</accession>
<dbReference type="InterPro" id="IPR040591">
    <property type="entry name" value="RqcP2_RBD"/>
</dbReference>
<dbReference type="PANTHER" id="PTHR13633">
    <property type="entry name" value="MITOCHONDRIAL TRANSCRIPTION RESCUE FACTOR 1"/>
    <property type="match status" value="1"/>
</dbReference>
<name>A0ABS6EBX3_9FIRM</name>
<organism evidence="3 4">
    <name type="scientific">Tissierella simiarum</name>
    <dbReference type="NCBI Taxonomy" id="2841534"/>
    <lineage>
        <taxon>Bacteria</taxon>
        <taxon>Bacillati</taxon>
        <taxon>Bacillota</taxon>
        <taxon>Tissierellia</taxon>
        <taxon>Tissierellales</taxon>
        <taxon>Tissierellaceae</taxon>
        <taxon>Tissierella</taxon>
    </lineage>
</organism>